<evidence type="ECO:0000256" key="2">
    <source>
        <dbReference type="ARBA" id="ARBA00022448"/>
    </source>
</evidence>
<evidence type="ECO:0000256" key="5">
    <source>
        <dbReference type="ARBA" id="ARBA00022989"/>
    </source>
</evidence>
<dbReference type="GO" id="GO:0005886">
    <property type="term" value="C:plasma membrane"/>
    <property type="evidence" value="ECO:0007669"/>
    <property type="project" value="UniProtKB-SubCell"/>
</dbReference>
<comment type="function">
    <text evidence="9">Structural component of the gap junctions.</text>
</comment>
<organism evidence="10">
    <name type="scientific">Dugesia japonica</name>
    <name type="common">Planarian</name>
    <dbReference type="NCBI Taxonomy" id="6161"/>
    <lineage>
        <taxon>Eukaryota</taxon>
        <taxon>Metazoa</taxon>
        <taxon>Spiralia</taxon>
        <taxon>Lophotrochozoa</taxon>
        <taxon>Platyhelminthes</taxon>
        <taxon>Rhabditophora</taxon>
        <taxon>Seriata</taxon>
        <taxon>Tricladida</taxon>
        <taxon>Continenticola</taxon>
        <taxon>Geoplanoidea</taxon>
        <taxon>Dugesiidae</taxon>
        <taxon>Dugesia</taxon>
    </lineage>
</organism>
<keyword evidence="5" id="KW-1133">Transmembrane helix</keyword>
<evidence type="ECO:0000256" key="9">
    <source>
        <dbReference type="RuleBase" id="RU010713"/>
    </source>
</evidence>
<dbReference type="PANTHER" id="PTHR11893">
    <property type="entry name" value="INNEXIN"/>
    <property type="match status" value="1"/>
</dbReference>
<dbReference type="AlphaFoldDB" id="Q2L6M2"/>
<keyword evidence="4" id="KW-0812">Transmembrane</keyword>
<protein>
    <recommendedName>
        <fullName evidence="9">Innexin</fullName>
    </recommendedName>
</protein>
<gene>
    <name evidence="10" type="primary">inx1</name>
    <name evidence="9" type="synonym">inx</name>
</gene>
<evidence type="ECO:0000256" key="1">
    <source>
        <dbReference type="ARBA" id="ARBA00004651"/>
    </source>
</evidence>
<reference evidence="10" key="1">
    <citation type="submission" date="2004-08" db="EMBL/GenBank/DDBJ databases">
        <title>Expression analysis of innexin genes in the planarian regeneration.</title>
        <authorList>
            <person name="Nogi T."/>
            <person name="Levin M."/>
        </authorList>
    </citation>
    <scope>NUCLEOTIDE SEQUENCE</scope>
    <source>
        <strain evidence="10">GI</strain>
    </source>
</reference>
<keyword evidence="6 9" id="KW-0406">Ion transport</keyword>
<comment type="similarity">
    <text evidence="9">Belongs to the pannexin family.</text>
</comment>
<dbReference type="PANTHER" id="PTHR11893:SF36">
    <property type="entry name" value="INNEXIN-5"/>
    <property type="match status" value="1"/>
</dbReference>
<keyword evidence="8 9" id="KW-0407">Ion channel</keyword>
<evidence type="ECO:0000256" key="3">
    <source>
        <dbReference type="ARBA" id="ARBA00022475"/>
    </source>
</evidence>
<evidence type="ECO:0000256" key="7">
    <source>
        <dbReference type="ARBA" id="ARBA00023136"/>
    </source>
</evidence>
<evidence type="ECO:0000256" key="8">
    <source>
        <dbReference type="ARBA" id="ARBA00023303"/>
    </source>
</evidence>
<proteinExistence type="evidence at transcript level"/>
<name>Q2L6M2_DUGJA</name>
<dbReference type="Pfam" id="PF00876">
    <property type="entry name" value="Innexin"/>
    <property type="match status" value="1"/>
</dbReference>
<dbReference type="PROSITE" id="PS51013">
    <property type="entry name" value="PANNEXIN"/>
    <property type="match status" value="1"/>
</dbReference>
<accession>Q2L6M2</accession>
<keyword evidence="7" id="KW-0472">Membrane</keyword>
<dbReference type="EMBL" id="AB189262">
    <property type="protein sequence ID" value="BAE78821.1"/>
    <property type="molecule type" value="mRNA"/>
</dbReference>
<comment type="subcellular location">
    <subcellularLocation>
        <location evidence="1 9">Cell membrane</location>
        <topology evidence="1 9">Multi-pass membrane protein</topology>
    </subcellularLocation>
</comment>
<dbReference type="GO" id="GO:0005921">
    <property type="term" value="C:gap junction"/>
    <property type="evidence" value="ECO:0007669"/>
    <property type="project" value="UniProtKB-UniRule"/>
</dbReference>
<evidence type="ECO:0000313" key="10">
    <source>
        <dbReference type="EMBL" id="BAE78821.1"/>
    </source>
</evidence>
<keyword evidence="3" id="KW-1003">Cell membrane</keyword>
<evidence type="ECO:0000256" key="6">
    <source>
        <dbReference type="ARBA" id="ARBA00023065"/>
    </source>
</evidence>
<dbReference type="GO" id="GO:0034220">
    <property type="term" value="P:monoatomic ion transmembrane transport"/>
    <property type="evidence" value="ECO:0007669"/>
    <property type="project" value="UniProtKB-KW"/>
</dbReference>
<keyword evidence="2 9" id="KW-0813">Transport</keyword>
<evidence type="ECO:0000256" key="4">
    <source>
        <dbReference type="ARBA" id="ARBA00022692"/>
    </source>
</evidence>
<sequence length="236" mass="27373">MVFNTSFLAFIQGLKIFSLKTRRDDDYCDRLSHHHTAMFLLITSILISSNQYVGNPIHCWVPKEFSDPWQKYANNYCWIKNTYVLPPNLEPGSIPKLQERGELEINYYQWVPIVLLCQSLLFYLPSIIWRMLNWTLGINVQELVTKAMDVCTTIRPDVKKEESTESNDKTEEEKEPDVPNAIKDIAHHLELSIDSAKNSKSGMLKSICNLLCCGFGSRKYGFYLITLYLTTITLYR</sequence>
<dbReference type="InterPro" id="IPR000990">
    <property type="entry name" value="Innexin"/>
</dbReference>
<dbReference type="PRINTS" id="PR01262">
    <property type="entry name" value="INNEXIN"/>
</dbReference>